<feature type="transmembrane region" description="Helical" evidence="7">
    <location>
        <begin position="118"/>
        <end position="137"/>
    </location>
</feature>
<organism evidence="9 10">
    <name type="scientific">Candidatus Methanomassiliicoccus intestinalis</name>
    <dbReference type="NCBI Taxonomy" id="1406512"/>
    <lineage>
        <taxon>Archaea</taxon>
        <taxon>Methanobacteriati</taxon>
        <taxon>Thermoplasmatota</taxon>
        <taxon>Thermoplasmata</taxon>
        <taxon>Methanomassiliicoccales</taxon>
        <taxon>Methanomassiliicoccaceae</taxon>
        <taxon>Methanomassiliicoccus</taxon>
    </lineage>
</organism>
<accession>A0A8J8PI63</accession>
<keyword evidence="4 7" id="KW-0812">Transmembrane</keyword>
<feature type="transmembrane region" description="Helical" evidence="7">
    <location>
        <begin position="325"/>
        <end position="344"/>
    </location>
</feature>
<sequence>MEEAVLLVNLTYLLLIAGVCSIIFSKLKMPAIIGYLAAGIILANYWGGASESTEILVSILSDMGLILLMFFIGLELNLQKLKKSGMFVVMVAVIQLPLMLIAGYTVGILMGWDMVQSVFLGAVISGSSTAVITAVLKEQEYIDKDAAETIILITVMEDIGQVLILTMAAPLLVGDTPAVGSIIGMVVAIVVFIAASIGIGLIFIPKILDWIGKKISSEVLLIVSIGLCFAMALLSTKIGLSMAIGAFIMGVIVSQCKFSHDIMAKTEPMKELFMAIFFISIGLEIVPSELLDNIPLILIIFGVFVIAKILTVLLGYLLGNKTLRISFMSAVSLAAMGEFSFIIAKTALDAGVVGQNFYSAVIGAALVSMVVLPLLSKSSSKIYDKVAAKTPESVHNAVMKMSSARSDAYDRAKSSKRSAMLVRSKLIMVYIDLIVIAVIEIAFYFVSPYIYENLDPMLPGTIHIANSILMVINFLVLLPPIINLVHNLKLIDGVMVEGGNKRRHRTENQDSNMYEKFMKLSSILLILTIDFLVLLIVPNPLVLWEQIAVILICLSVFVALLFRGIPRGKYAAANERISNKFKKKK</sequence>
<evidence type="ECO:0000313" key="9">
    <source>
        <dbReference type="EMBL" id="TQS84833.1"/>
    </source>
</evidence>
<feature type="transmembrane region" description="Helical" evidence="7">
    <location>
        <begin position="543"/>
        <end position="562"/>
    </location>
</feature>
<feature type="transmembrane region" description="Helical" evidence="7">
    <location>
        <begin position="215"/>
        <end position="234"/>
    </location>
</feature>
<feature type="transmembrane region" description="Helical" evidence="7">
    <location>
        <begin position="55"/>
        <end position="74"/>
    </location>
</feature>
<feature type="transmembrane region" description="Helical" evidence="7">
    <location>
        <begin position="272"/>
        <end position="290"/>
    </location>
</feature>
<dbReference type="GO" id="GO:0015297">
    <property type="term" value="F:antiporter activity"/>
    <property type="evidence" value="ECO:0007669"/>
    <property type="project" value="InterPro"/>
</dbReference>
<dbReference type="PANTHER" id="PTHR42751:SF3">
    <property type="entry name" value="SODIUM_GLUTAMATE SYMPORTER"/>
    <property type="match status" value="1"/>
</dbReference>
<evidence type="ECO:0000256" key="1">
    <source>
        <dbReference type="ARBA" id="ARBA00004141"/>
    </source>
</evidence>
<evidence type="ECO:0000256" key="4">
    <source>
        <dbReference type="ARBA" id="ARBA00022692"/>
    </source>
</evidence>
<protein>
    <recommendedName>
        <fullName evidence="8">Cation/H+ exchanger transmembrane domain-containing protein</fullName>
    </recommendedName>
</protein>
<keyword evidence="6 7" id="KW-0472">Membrane</keyword>
<evidence type="ECO:0000256" key="5">
    <source>
        <dbReference type="ARBA" id="ARBA00022989"/>
    </source>
</evidence>
<reference evidence="9" key="1">
    <citation type="submission" date="2016-03" db="EMBL/GenBank/DDBJ databases">
        <authorList>
            <person name="Borrel G."/>
            <person name="Mccann A."/>
            <person name="O'Toole P.W."/>
        </authorList>
    </citation>
    <scope>NUCLEOTIDE SEQUENCE</scope>
    <source>
        <strain evidence="9">183</strain>
    </source>
</reference>
<feature type="transmembrane region" description="Helical" evidence="7">
    <location>
        <begin position="179"/>
        <end position="203"/>
    </location>
</feature>
<dbReference type="Proteomes" id="UP000752814">
    <property type="component" value="Unassembled WGS sequence"/>
</dbReference>
<feature type="transmembrane region" description="Helical" evidence="7">
    <location>
        <begin position="6"/>
        <end position="24"/>
    </location>
</feature>
<evidence type="ECO:0000256" key="2">
    <source>
        <dbReference type="ARBA" id="ARBA00005551"/>
    </source>
</evidence>
<feature type="transmembrane region" description="Helical" evidence="7">
    <location>
        <begin position="240"/>
        <end position="260"/>
    </location>
</feature>
<evidence type="ECO:0000256" key="3">
    <source>
        <dbReference type="ARBA" id="ARBA00022448"/>
    </source>
</evidence>
<feature type="transmembrane region" description="Helical" evidence="7">
    <location>
        <begin position="149"/>
        <end position="173"/>
    </location>
</feature>
<feature type="transmembrane region" description="Helical" evidence="7">
    <location>
        <begin position="463"/>
        <end position="485"/>
    </location>
</feature>
<comment type="subcellular location">
    <subcellularLocation>
        <location evidence="1">Membrane</location>
        <topology evidence="1">Multi-pass membrane protein</topology>
    </subcellularLocation>
</comment>
<comment type="similarity">
    <text evidence="2">Belongs to the monovalent cation:proton antiporter 2 (CPA2) transporter (TC 2.A.37) family.</text>
</comment>
<dbReference type="GO" id="GO:0016020">
    <property type="term" value="C:membrane"/>
    <property type="evidence" value="ECO:0007669"/>
    <property type="project" value="UniProtKB-SubCell"/>
</dbReference>
<feature type="transmembrane region" description="Helical" evidence="7">
    <location>
        <begin position="86"/>
        <end position="112"/>
    </location>
</feature>
<name>A0A8J8PI63_9ARCH</name>
<dbReference type="GO" id="GO:1902600">
    <property type="term" value="P:proton transmembrane transport"/>
    <property type="evidence" value="ECO:0007669"/>
    <property type="project" value="InterPro"/>
</dbReference>
<dbReference type="InterPro" id="IPR038770">
    <property type="entry name" value="Na+/solute_symporter_sf"/>
</dbReference>
<feature type="transmembrane region" description="Helical" evidence="7">
    <location>
        <begin position="356"/>
        <end position="375"/>
    </location>
</feature>
<feature type="transmembrane region" description="Helical" evidence="7">
    <location>
        <begin position="517"/>
        <end position="537"/>
    </location>
</feature>
<dbReference type="PANTHER" id="PTHR42751">
    <property type="entry name" value="SODIUM/HYDROGEN EXCHANGER FAMILY/TRKA DOMAIN PROTEIN"/>
    <property type="match status" value="1"/>
</dbReference>
<gene>
    <name evidence="9" type="ORF">A3207_02065</name>
</gene>
<dbReference type="InterPro" id="IPR006153">
    <property type="entry name" value="Cation/H_exchanger_TM"/>
</dbReference>
<dbReference type="EMBL" id="LVVT01000001">
    <property type="protein sequence ID" value="TQS84833.1"/>
    <property type="molecule type" value="Genomic_DNA"/>
</dbReference>
<comment type="caution">
    <text evidence="9">The sequence shown here is derived from an EMBL/GenBank/DDBJ whole genome shotgun (WGS) entry which is preliminary data.</text>
</comment>
<feature type="transmembrane region" description="Helical" evidence="7">
    <location>
        <begin position="426"/>
        <end position="451"/>
    </location>
</feature>
<evidence type="ECO:0000313" key="10">
    <source>
        <dbReference type="Proteomes" id="UP000752814"/>
    </source>
</evidence>
<proteinExistence type="inferred from homology"/>
<dbReference type="AlphaFoldDB" id="A0A8J8PI63"/>
<feature type="transmembrane region" description="Helical" evidence="7">
    <location>
        <begin position="296"/>
        <end position="318"/>
    </location>
</feature>
<dbReference type="Gene3D" id="1.20.1530.20">
    <property type="match status" value="1"/>
</dbReference>
<evidence type="ECO:0000256" key="6">
    <source>
        <dbReference type="ARBA" id="ARBA00023136"/>
    </source>
</evidence>
<feature type="domain" description="Cation/H+ exchanger transmembrane" evidence="8">
    <location>
        <begin position="15"/>
        <end position="374"/>
    </location>
</feature>
<evidence type="ECO:0000256" key="7">
    <source>
        <dbReference type="SAM" id="Phobius"/>
    </source>
</evidence>
<dbReference type="Pfam" id="PF00999">
    <property type="entry name" value="Na_H_Exchanger"/>
    <property type="match status" value="1"/>
</dbReference>
<evidence type="ECO:0000259" key="8">
    <source>
        <dbReference type="Pfam" id="PF00999"/>
    </source>
</evidence>
<keyword evidence="3" id="KW-0813">Transport</keyword>
<feature type="transmembrane region" description="Helical" evidence="7">
    <location>
        <begin position="31"/>
        <end position="49"/>
    </location>
</feature>
<keyword evidence="5 7" id="KW-1133">Transmembrane helix</keyword>